<dbReference type="InterPro" id="IPR014846">
    <property type="entry name" value="DUF1786_pyruvate_format-lyase"/>
</dbReference>
<accession>A0A2L1CC46</accession>
<organism evidence="1 2">
    <name type="scientific">Methanococcus maripaludis</name>
    <name type="common">Methanococcus deltae</name>
    <dbReference type="NCBI Taxonomy" id="39152"/>
    <lineage>
        <taxon>Archaea</taxon>
        <taxon>Methanobacteriati</taxon>
        <taxon>Methanobacteriota</taxon>
        <taxon>Methanomada group</taxon>
        <taxon>Methanococci</taxon>
        <taxon>Methanococcales</taxon>
        <taxon>Methanococcaceae</taxon>
        <taxon>Methanococcus</taxon>
    </lineage>
</organism>
<sequence length="345" mass="39162">MSFKVITLNILCIDIGKGTQDILYFDTKKNVENAIKLILPSPTTIISRKIMKLKEDLRIDGKLMGGGPVSFAIMQKLKKGYKVEISEQCARTIRDDLDEVREKGIVIKENIENPNVNLEDLDFEMLKTIFSSMGQDFSPEVVCVACQDHGFVKGQSDRITRFKYFEKKLNETKDPYEFYFDNKKYKTDNFSRFESILNTLGENKYKGFVMDSKMASVCGILNYANENNINEFIGLDIGNGHTLGVSMQNQKINGLFEHHTRLIDDQKLKDIVERTCNGSLKNEDIYNDNGHGACVTCKTEPESVLIAGPNRELFKNYGNYAYPGGDVMITGCIGLLDVYQKLRKI</sequence>
<evidence type="ECO:0000313" key="1">
    <source>
        <dbReference type="EMBL" id="AVB76948.1"/>
    </source>
</evidence>
<proteinExistence type="predicted"/>
<gene>
    <name evidence="1" type="ORF">MMJJ_15770</name>
</gene>
<dbReference type="AlphaFoldDB" id="A0A2L1CC46"/>
<dbReference type="Proteomes" id="UP000239462">
    <property type="component" value="Chromosome"/>
</dbReference>
<dbReference type="Pfam" id="PF08735">
    <property type="entry name" value="DUF1786"/>
    <property type="match status" value="1"/>
</dbReference>
<dbReference type="PIRSF" id="PIRSF029129">
    <property type="entry name" value="DUF1786_pyruvate_format-lyase"/>
    <property type="match status" value="1"/>
</dbReference>
<protein>
    <submittedName>
        <fullName evidence="1">Uncharacterized protein</fullName>
    </submittedName>
</protein>
<reference evidence="2" key="1">
    <citation type="journal article" date="2018" name="Genome Announc.">
        <title>Complete Genome Sequence of the Methanococcus maripaludis Type Strain JJ (DSM 2067), a Model for Selenoprotein Synthesis in Archaea.</title>
        <authorList>
            <person name="Poehlein A."/>
            <person name="Heym D."/>
            <person name="Quitzke V."/>
            <person name="Fersch J."/>
            <person name="Daniel R."/>
            <person name="Rother M."/>
        </authorList>
    </citation>
    <scope>NUCLEOTIDE SEQUENCE [LARGE SCALE GENOMIC DNA]</scope>
    <source>
        <strain evidence="2">DSM 2067</strain>
    </source>
</reference>
<evidence type="ECO:0000313" key="2">
    <source>
        <dbReference type="Proteomes" id="UP000239462"/>
    </source>
</evidence>
<name>A0A2L1CC46_METMI</name>
<dbReference type="EMBL" id="CP026606">
    <property type="protein sequence ID" value="AVB76948.1"/>
    <property type="molecule type" value="Genomic_DNA"/>
</dbReference>
<dbReference type="KEGG" id="mmad:MMJJ_15770"/>